<name>A0A399EIS5_9DEIN</name>
<comment type="caution">
    <text evidence="7">The sequence shown here is derived from an EMBL/GenBank/DDBJ whole genome shotgun (WGS) entry which is preliminary data.</text>
</comment>
<evidence type="ECO:0000256" key="4">
    <source>
        <dbReference type="ARBA" id="ARBA00022801"/>
    </source>
</evidence>
<dbReference type="AlphaFoldDB" id="A0A399EIS5"/>
<dbReference type="GO" id="GO:0004519">
    <property type="term" value="F:endonuclease activity"/>
    <property type="evidence" value="ECO:0007669"/>
    <property type="project" value="UniProtKB-KW"/>
</dbReference>
<comment type="similarity">
    <text evidence="5">Belongs to the PINc/VapC protein family.</text>
</comment>
<keyword evidence="3 5" id="KW-0479">Metal-binding</keyword>
<feature type="binding site" evidence="5">
    <location>
        <position position="8"/>
    </location>
    <ligand>
        <name>Mg(2+)</name>
        <dbReference type="ChEBI" id="CHEBI:18420"/>
    </ligand>
</feature>
<keyword evidence="8" id="KW-1185">Reference proteome</keyword>
<evidence type="ECO:0000313" key="7">
    <source>
        <dbReference type="EMBL" id="RIH83333.1"/>
    </source>
</evidence>
<dbReference type="GO" id="GO:0016787">
    <property type="term" value="F:hydrolase activity"/>
    <property type="evidence" value="ECO:0007669"/>
    <property type="project" value="UniProtKB-KW"/>
</dbReference>
<dbReference type="HAMAP" id="MF_00265">
    <property type="entry name" value="VapC_Nob1"/>
    <property type="match status" value="1"/>
</dbReference>
<dbReference type="RefSeq" id="WP_119279784.1">
    <property type="nucleotide sequence ID" value="NZ_QWLA01000079.1"/>
</dbReference>
<sequence length="143" mass="16028">MNPRYLIDTNLLIYPLDARDPKKQKKAAEILLRLAQEGRAALPVQALSEFASVALRRLSPPLEAEPVRLEIERLMLAFPVLPLTAPVVLEALRGVAQHRLSYYDAQVWATARLYQVPVVLSEDFAMGSVLEGVRFVNPLVQKL</sequence>
<dbReference type="CDD" id="cd18692">
    <property type="entry name" value="PIN_VapC-like"/>
    <property type="match status" value="1"/>
</dbReference>
<dbReference type="InterPro" id="IPR029060">
    <property type="entry name" value="PIN-like_dom_sf"/>
</dbReference>
<feature type="binding site" evidence="5">
    <location>
        <position position="104"/>
    </location>
    <ligand>
        <name>Mg(2+)</name>
        <dbReference type="ChEBI" id="CHEBI:18420"/>
    </ligand>
</feature>
<keyword evidence="5" id="KW-0460">Magnesium</keyword>
<dbReference type="SUPFAM" id="SSF88723">
    <property type="entry name" value="PIN domain-like"/>
    <property type="match status" value="1"/>
</dbReference>
<keyword evidence="2 5" id="KW-0540">Nuclease</keyword>
<dbReference type="GO" id="GO:0000287">
    <property type="term" value="F:magnesium ion binding"/>
    <property type="evidence" value="ECO:0007669"/>
    <property type="project" value="UniProtKB-UniRule"/>
</dbReference>
<dbReference type="Gene3D" id="3.40.50.1010">
    <property type="entry name" value="5'-nuclease"/>
    <property type="match status" value="1"/>
</dbReference>
<evidence type="ECO:0000256" key="2">
    <source>
        <dbReference type="ARBA" id="ARBA00022722"/>
    </source>
</evidence>
<keyword evidence="7" id="KW-0255">Endonuclease</keyword>
<evidence type="ECO:0000256" key="5">
    <source>
        <dbReference type="HAMAP-Rule" id="MF_00265"/>
    </source>
</evidence>
<dbReference type="OrthoDB" id="13900at2"/>
<accession>A0A399EIS5</accession>
<protein>
    <recommendedName>
        <fullName evidence="5">Ribonuclease VapC</fullName>
        <shortName evidence="5">RNase VapC</shortName>
        <ecNumber evidence="5">3.1.-.-</ecNumber>
    </recommendedName>
    <alternativeName>
        <fullName evidence="5">Toxin VapC</fullName>
    </alternativeName>
</protein>
<evidence type="ECO:0000256" key="3">
    <source>
        <dbReference type="ARBA" id="ARBA00022723"/>
    </source>
</evidence>
<comment type="function">
    <text evidence="5">Toxic component of a toxin-antitoxin (TA) system. An RNase.</text>
</comment>
<evidence type="ECO:0000256" key="1">
    <source>
        <dbReference type="ARBA" id="ARBA00022649"/>
    </source>
</evidence>
<organism evidence="7 8">
    <name type="scientific">Calidithermus roseus</name>
    <dbReference type="NCBI Taxonomy" id="1644118"/>
    <lineage>
        <taxon>Bacteria</taxon>
        <taxon>Thermotogati</taxon>
        <taxon>Deinococcota</taxon>
        <taxon>Deinococci</taxon>
        <taxon>Thermales</taxon>
        <taxon>Thermaceae</taxon>
        <taxon>Calidithermus</taxon>
    </lineage>
</organism>
<keyword evidence="5" id="KW-0800">Toxin</keyword>
<evidence type="ECO:0000313" key="8">
    <source>
        <dbReference type="Proteomes" id="UP000265341"/>
    </source>
</evidence>
<dbReference type="Pfam" id="PF01850">
    <property type="entry name" value="PIN"/>
    <property type="match status" value="1"/>
</dbReference>
<gene>
    <name evidence="7" type="primary">vapC_3</name>
    <name evidence="5" type="synonym">vapC</name>
    <name evidence="7" type="ORF">Mrose_03072</name>
</gene>
<dbReference type="EMBL" id="QWLA01000079">
    <property type="protein sequence ID" value="RIH83333.1"/>
    <property type="molecule type" value="Genomic_DNA"/>
</dbReference>
<keyword evidence="4 5" id="KW-0378">Hydrolase</keyword>
<reference evidence="7 8" key="1">
    <citation type="submission" date="2018-08" db="EMBL/GenBank/DDBJ databases">
        <title>Meiothermus roseus NBRC 110900 genome sequencing project.</title>
        <authorList>
            <person name="Da Costa M.S."/>
            <person name="Albuquerque L."/>
            <person name="Raposo P."/>
            <person name="Froufe H.J.C."/>
            <person name="Barroso C.S."/>
            <person name="Egas C."/>
        </authorList>
    </citation>
    <scope>NUCLEOTIDE SEQUENCE [LARGE SCALE GENOMIC DNA]</scope>
    <source>
        <strain evidence="7 8">NBRC 110900</strain>
    </source>
</reference>
<keyword evidence="1 5" id="KW-1277">Toxin-antitoxin system</keyword>
<feature type="domain" description="PIN" evidence="6">
    <location>
        <begin position="5"/>
        <end position="123"/>
    </location>
</feature>
<dbReference type="EC" id="3.1.-.-" evidence="5"/>
<dbReference type="Proteomes" id="UP000265341">
    <property type="component" value="Unassembled WGS sequence"/>
</dbReference>
<proteinExistence type="inferred from homology"/>
<dbReference type="GO" id="GO:0004540">
    <property type="term" value="F:RNA nuclease activity"/>
    <property type="evidence" value="ECO:0007669"/>
    <property type="project" value="InterPro"/>
</dbReference>
<dbReference type="InterPro" id="IPR002716">
    <property type="entry name" value="PIN_dom"/>
</dbReference>
<comment type="cofactor">
    <cofactor evidence="5">
        <name>Mg(2+)</name>
        <dbReference type="ChEBI" id="CHEBI:18420"/>
    </cofactor>
</comment>
<dbReference type="InterPro" id="IPR022907">
    <property type="entry name" value="VapC_family"/>
</dbReference>
<dbReference type="GO" id="GO:0090729">
    <property type="term" value="F:toxin activity"/>
    <property type="evidence" value="ECO:0007669"/>
    <property type="project" value="UniProtKB-KW"/>
</dbReference>
<evidence type="ECO:0000259" key="6">
    <source>
        <dbReference type="Pfam" id="PF01850"/>
    </source>
</evidence>